<name>V4AWS9_LOTGI</name>
<dbReference type="Pfam" id="PF08424">
    <property type="entry name" value="NRDE-2"/>
    <property type="match status" value="1"/>
</dbReference>
<dbReference type="AlphaFoldDB" id="V4AWS9"/>
<dbReference type="KEGG" id="lgi:LOTGIDRAFT_143344"/>
<dbReference type="Proteomes" id="UP000030746">
    <property type="component" value="Unassembled WGS sequence"/>
</dbReference>
<dbReference type="GeneID" id="20234675"/>
<evidence type="ECO:0000313" key="5">
    <source>
        <dbReference type="Proteomes" id="UP000030746"/>
    </source>
</evidence>
<dbReference type="STRING" id="225164.V4AWS9"/>
<dbReference type="GO" id="GO:1902369">
    <property type="term" value="P:negative regulation of RNA catabolic process"/>
    <property type="evidence" value="ECO:0007669"/>
    <property type="project" value="TreeGrafter"/>
</dbReference>
<keyword evidence="3" id="KW-0539">Nucleus</keyword>
<dbReference type="HOGENOM" id="CLU_007550_1_0_1"/>
<evidence type="ECO:0000256" key="2">
    <source>
        <dbReference type="ARBA" id="ARBA00009265"/>
    </source>
</evidence>
<dbReference type="EMBL" id="KB201299">
    <property type="protein sequence ID" value="ESO97991.1"/>
    <property type="molecule type" value="Genomic_DNA"/>
</dbReference>
<protein>
    <recommendedName>
        <fullName evidence="6">Protein NRDE2 homolog</fullName>
    </recommendedName>
</protein>
<dbReference type="OMA" id="MRDKELH"/>
<dbReference type="CTD" id="20234675"/>
<organism evidence="4 5">
    <name type="scientific">Lottia gigantea</name>
    <name type="common">Giant owl limpet</name>
    <dbReference type="NCBI Taxonomy" id="225164"/>
    <lineage>
        <taxon>Eukaryota</taxon>
        <taxon>Metazoa</taxon>
        <taxon>Spiralia</taxon>
        <taxon>Lophotrochozoa</taxon>
        <taxon>Mollusca</taxon>
        <taxon>Gastropoda</taxon>
        <taxon>Patellogastropoda</taxon>
        <taxon>Lottioidea</taxon>
        <taxon>Lottiidae</taxon>
        <taxon>Lottia</taxon>
    </lineage>
</organism>
<gene>
    <name evidence="4" type="ORF">LOTGIDRAFT_143344</name>
</gene>
<reference evidence="4 5" key="1">
    <citation type="journal article" date="2013" name="Nature">
        <title>Insights into bilaterian evolution from three spiralian genomes.</title>
        <authorList>
            <person name="Simakov O."/>
            <person name="Marletaz F."/>
            <person name="Cho S.J."/>
            <person name="Edsinger-Gonzales E."/>
            <person name="Havlak P."/>
            <person name="Hellsten U."/>
            <person name="Kuo D.H."/>
            <person name="Larsson T."/>
            <person name="Lv J."/>
            <person name="Arendt D."/>
            <person name="Savage R."/>
            <person name="Osoegawa K."/>
            <person name="de Jong P."/>
            <person name="Grimwood J."/>
            <person name="Chapman J.A."/>
            <person name="Shapiro H."/>
            <person name="Aerts A."/>
            <person name="Otillar R.P."/>
            <person name="Terry A.Y."/>
            <person name="Boore J.L."/>
            <person name="Grigoriev I.V."/>
            <person name="Lindberg D.R."/>
            <person name="Seaver E.C."/>
            <person name="Weisblat D.A."/>
            <person name="Putnam N.H."/>
            <person name="Rokhsar D.S."/>
        </authorList>
    </citation>
    <scope>NUCLEOTIDE SEQUENCE [LARGE SCALE GENOMIC DNA]</scope>
</reference>
<comment type="similarity">
    <text evidence="2">Belongs to the NRDE2 family.</text>
</comment>
<dbReference type="InterPro" id="IPR011990">
    <property type="entry name" value="TPR-like_helical_dom_sf"/>
</dbReference>
<dbReference type="Gene3D" id="1.25.40.10">
    <property type="entry name" value="Tetratricopeptide repeat domain"/>
    <property type="match status" value="2"/>
</dbReference>
<keyword evidence="5" id="KW-1185">Reference proteome</keyword>
<evidence type="ECO:0000256" key="1">
    <source>
        <dbReference type="ARBA" id="ARBA00004123"/>
    </source>
</evidence>
<proteinExistence type="inferred from homology"/>
<accession>V4AWS9</accession>
<evidence type="ECO:0008006" key="6">
    <source>
        <dbReference type="Google" id="ProtNLM"/>
    </source>
</evidence>
<dbReference type="InterPro" id="IPR013633">
    <property type="entry name" value="NRDE-2"/>
</dbReference>
<dbReference type="SMART" id="SM00386">
    <property type="entry name" value="HAT"/>
    <property type="match status" value="4"/>
</dbReference>
<evidence type="ECO:0000313" key="4">
    <source>
        <dbReference type="EMBL" id="ESO97991.1"/>
    </source>
</evidence>
<dbReference type="GO" id="GO:0006396">
    <property type="term" value="P:RNA processing"/>
    <property type="evidence" value="ECO:0007669"/>
    <property type="project" value="InterPro"/>
</dbReference>
<dbReference type="PANTHER" id="PTHR13471:SF0">
    <property type="entry name" value="NUCLEAR EXOSOME REGULATOR NRDE2"/>
    <property type="match status" value="1"/>
</dbReference>
<dbReference type="RefSeq" id="XP_009051315.1">
    <property type="nucleotide sequence ID" value="XM_009053067.1"/>
</dbReference>
<dbReference type="OrthoDB" id="297219at2759"/>
<sequence>MEGQEVGKSTALEGNTSLLDENSERTAYYNKRLQSEPENVDLWLEFIHFQDKLFADENNRIESASTLAVIEKKLSILEKALEMNPSGLKLKFAQLEIGKTIWEEGKIDKEWETLLNRDPNNFAVWKQYLLRKQCELSKFQVSEVISLYSKCFQAIGQGKGVRDGHNRSKDFIELFHQYLSFLNQCGHVEKAVASFQAVMEFNLFCPEEYRNLDLATLTEHFEDFWNSMVPRFGEEGAKGWKYWSSLRQKQPLSENKETDDKKEEAIIKSKEKCEAWFKIETLRETQNWLPWRPDIEKGETEDNCQDLDSLVLFDDISFVLLTIEDEHALLQLLLAFFDGMGLVSRWQKDLLGIHLPFLNTSLEFCQYGLYELNQLDVLMDESNIPDQNRKYCPSLLQITSNVLKTTFDLFSNEYSLSILTLLWIHLQILHSHGNDTKSQTKILKKSMKNVLKEDRNRNNLIIWNAYVKVLQMLGKNDEALHTAELALMMTAKSSESTDLENYGSLLLCQTYCQILLNFSSTNQSASELTSSNLTKISNSLKCVSENIAYDVTNIKQLSSVEVLKIKRNFQSMINNYFADLYLKKNEIKSLSLVTLVNCAAIFDYVTSGLKSAMFVFDNALSESEALQFCDVLKENLFCVQLNIIKFHMLRSTLSLELLRRTLTLALKSFPNNVRFLKDFVELEERSNISCRRRRYFDASLKELTSPTPVIFAVLSEMKRHEQVSQAGKLGNYWLKSREIIPETGISNRIRSLFERGLQSPYCQHTPLIWRLYIHFEVKMNQIERSKGIFYRSLQQCPAVKVLYMDAIKLFGDEVFQQMVDLMVEKEIRVYLPTEEMDILFNSDSLDTVTP</sequence>
<dbReference type="GO" id="GO:0071013">
    <property type="term" value="C:catalytic step 2 spliceosome"/>
    <property type="evidence" value="ECO:0007669"/>
    <property type="project" value="TreeGrafter"/>
</dbReference>
<evidence type="ECO:0000256" key="3">
    <source>
        <dbReference type="ARBA" id="ARBA00023242"/>
    </source>
</evidence>
<dbReference type="PANTHER" id="PTHR13471">
    <property type="entry name" value="TETRATRICOPEPTIDE-LIKE HELICAL"/>
    <property type="match status" value="1"/>
</dbReference>
<dbReference type="InterPro" id="IPR003107">
    <property type="entry name" value="HAT"/>
</dbReference>
<comment type="subcellular location">
    <subcellularLocation>
        <location evidence="1">Nucleus</location>
    </subcellularLocation>
</comment>
<dbReference type="GO" id="GO:0031048">
    <property type="term" value="P:regulatory ncRNA-mediated heterochromatin formation"/>
    <property type="evidence" value="ECO:0007669"/>
    <property type="project" value="TreeGrafter"/>
</dbReference>